<accession>A0AAD7BKR3</accession>
<evidence type="ECO:0000313" key="2">
    <source>
        <dbReference type="Proteomes" id="UP001221142"/>
    </source>
</evidence>
<dbReference type="GO" id="GO:0005739">
    <property type="term" value="C:mitochondrion"/>
    <property type="evidence" value="ECO:0007669"/>
    <property type="project" value="TreeGrafter"/>
</dbReference>
<evidence type="ECO:0000313" key="1">
    <source>
        <dbReference type="EMBL" id="KAJ7623663.1"/>
    </source>
</evidence>
<dbReference type="AlphaFoldDB" id="A0AAD7BKR3"/>
<proteinExistence type="predicted"/>
<comment type="caution">
    <text evidence="1">The sequence shown here is derived from an EMBL/GenBank/DDBJ whole genome shotgun (WGS) entry which is preliminary data.</text>
</comment>
<dbReference type="PANTHER" id="PTHR28152:SF1">
    <property type="entry name" value="HYDROXYACYL-THIOESTER DEHYDRATASE TYPE 2, MITOCHONDRIAL"/>
    <property type="match status" value="1"/>
</dbReference>
<evidence type="ECO:0008006" key="3">
    <source>
        <dbReference type="Google" id="ProtNLM"/>
    </source>
</evidence>
<dbReference type="SUPFAM" id="SSF54637">
    <property type="entry name" value="Thioesterase/thiol ester dehydrase-isomerase"/>
    <property type="match status" value="1"/>
</dbReference>
<reference evidence="1" key="1">
    <citation type="submission" date="2023-03" db="EMBL/GenBank/DDBJ databases">
        <title>Massive genome expansion in bonnet fungi (Mycena s.s.) driven by repeated elements and novel gene families across ecological guilds.</title>
        <authorList>
            <consortium name="Lawrence Berkeley National Laboratory"/>
            <person name="Harder C.B."/>
            <person name="Miyauchi S."/>
            <person name="Viragh M."/>
            <person name="Kuo A."/>
            <person name="Thoen E."/>
            <person name="Andreopoulos B."/>
            <person name="Lu D."/>
            <person name="Skrede I."/>
            <person name="Drula E."/>
            <person name="Henrissat B."/>
            <person name="Morin E."/>
            <person name="Kohler A."/>
            <person name="Barry K."/>
            <person name="LaButti K."/>
            <person name="Morin E."/>
            <person name="Salamov A."/>
            <person name="Lipzen A."/>
            <person name="Mereny Z."/>
            <person name="Hegedus B."/>
            <person name="Baldrian P."/>
            <person name="Stursova M."/>
            <person name="Weitz H."/>
            <person name="Taylor A."/>
            <person name="Grigoriev I.V."/>
            <person name="Nagy L.G."/>
            <person name="Martin F."/>
            <person name="Kauserud H."/>
        </authorList>
    </citation>
    <scope>NUCLEOTIDE SEQUENCE</scope>
    <source>
        <strain evidence="1">9284</strain>
    </source>
</reference>
<sequence length="312" mass="34901">MSRLLRVGLPQRRYYSSSMEALDAWISSPKELTLKDTFSIERVSDLFITLPTRDGSTSPYHPPIPKSKLGYGSHLAFFHPRNPQSSLREDGTDNDFCPPSPFTRRMWAGGSMSWNSAEPLLVGDSAVSHSTIASVDKKGFDKGGPMVFVKQKIEITKTGKTQPSVVEERRRAAVYCSIPPRLTRFSVPGLPPTADFQFTFTPSIVTLFRYSALTFNGHYIHLDKDYAQLKEGYPERLVHGPLTALMLLEITQLQRPKGKIANFEYRARNPVIVNKPMTIAGVWIDVDTASLWCVNDQGVVGMTGTVQFVRSK</sequence>
<dbReference type="Gene3D" id="3.10.129.10">
    <property type="entry name" value="Hotdog Thioesterase"/>
    <property type="match status" value="1"/>
</dbReference>
<dbReference type="EMBL" id="JARKIF010000014">
    <property type="protein sequence ID" value="KAJ7623663.1"/>
    <property type="molecule type" value="Genomic_DNA"/>
</dbReference>
<dbReference type="PANTHER" id="PTHR28152">
    <property type="entry name" value="HYDROXYACYL-THIOESTER DEHYDRATASE TYPE 2, MITOCHONDRIAL"/>
    <property type="match status" value="1"/>
</dbReference>
<gene>
    <name evidence="1" type="ORF">FB45DRAFT_752716</name>
</gene>
<name>A0AAD7BKR3_9AGAR</name>
<dbReference type="InterPro" id="IPR029069">
    <property type="entry name" value="HotDog_dom_sf"/>
</dbReference>
<protein>
    <recommendedName>
        <fullName evidence="3">MaoC-like domain-containing protein</fullName>
    </recommendedName>
</protein>
<dbReference type="InterPro" id="IPR052741">
    <property type="entry name" value="Mitochondrial_HTD2"/>
</dbReference>
<keyword evidence="2" id="KW-1185">Reference proteome</keyword>
<dbReference type="Proteomes" id="UP001221142">
    <property type="component" value="Unassembled WGS sequence"/>
</dbReference>
<dbReference type="GO" id="GO:0019171">
    <property type="term" value="F:(3R)-hydroxyacyl-[acyl-carrier-protein] dehydratase activity"/>
    <property type="evidence" value="ECO:0007669"/>
    <property type="project" value="TreeGrafter"/>
</dbReference>
<organism evidence="1 2">
    <name type="scientific">Roridomyces roridus</name>
    <dbReference type="NCBI Taxonomy" id="1738132"/>
    <lineage>
        <taxon>Eukaryota</taxon>
        <taxon>Fungi</taxon>
        <taxon>Dikarya</taxon>
        <taxon>Basidiomycota</taxon>
        <taxon>Agaricomycotina</taxon>
        <taxon>Agaricomycetes</taxon>
        <taxon>Agaricomycetidae</taxon>
        <taxon>Agaricales</taxon>
        <taxon>Marasmiineae</taxon>
        <taxon>Mycenaceae</taxon>
        <taxon>Roridomyces</taxon>
    </lineage>
</organism>